<dbReference type="SUPFAM" id="SSF48179">
    <property type="entry name" value="6-phosphogluconate dehydrogenase C-terminal domain-like"/>
    <property type="match status" value="1"/>
</dbReference>
<evidence type="ECO:0000313" key="6">
    <source>
        <dbReference type="Proteomes" id="UP001165413"/>
    </source>
</evidence>
<dbReference type="PANTHER" id="PTHR21363:SF0">
    <property type="entry name" value="PREPHENATE DEHYDROGENASE [NADP(+)]"/>
    <property type="match status" value="1"/>
</dbReference>
<evidence type="ECO:0000259" key="4">
    <source>
        <dbReference type="PROSITE" id="PS51176"/>
    </source>
</evidence>
<keyword evidence="2 5" id="KW-0413">Isomerase</keyword>
<proteinExistence type="predicted"/>
<comment type="caution">
    <text evidence="5">The sequence shown here is derived from an EMBL/GenBank/DDBJ whole genome shotgun (WGS) entry which is preliminary data.</text>
</comment>
<dbReference type="SUPFAM" id="SSF51735">
    <property type="entry name" value="NAD(P)-binding Rossmann-fold domains"/>
    <property type="match status" value="1"/>
</dbReference>
<dbReference type="InterPro" id="IPR008244">
    <property type="entry name" value="Chor_mut/prephenate_DH_T"/>
</dbReference>
<dbReference type="Gene3D" id="1.10.3660.10">
    <property type="entry name" value="6-phosphogluconate dehydrogenase C-terminal like domain"/>
    <property type="match status" value="1"/>
</dbReference>
<dbReference type="Gene3D" id="3.40.50.720">
    <property type="entry name" value="NAD(P)-binding Rossmann-like Domain"/>
    <property type="match status" value="1"/>
</dbReference>
<dbReference type="RefSeq" id="WP_254100070.1">
    <property type="nucleotide sequence ID" value="NZ_JANATA010000009.1"/>
</dbReference>
<organism evidence="5 6">
    <name type="scientific">Opacimonas viscosa</name>
    <dbReference type="NCBI Taxonomy" id="2961944"/>
    <lineage>
        <taxon>Bacteria</taxon>
        <taxon>Pseudomonadati</taxon>
        <taxon>Pseudomonadota</taxon>
        <taxon>Gammaproteobacteria</taxon>
        <taxon>Alteromonadales</taxon>
        <taxon>Alteromonadaceae</taxon>
        <taxon>Opacimonas</taxon>
    </lineage>
</organism>
<dbReference type="AlphaFoldDB" id="A0AA41X339"/>
<sequence length="379" mass="42730">MSDWEAKLGGLRQQIDDIDSQLVELLAKRAAVTTQVGEIKSHTGMPTYVPEREAELIQSRRTQAKALGVPENLIEDLLRRIMRESYLTQNVQYRCATAVGTKVVILGGKGALGKLFVSLFERSHYNVVVIDKEEWPNAAELVDGAKLCIVAVPIKQTPAVIAQLSFLPQDCILADVTSTKSGPLHTMLKTHTGPVVGLHPMFGPDAPGMVKQVVIVCDGRKSEQYQWFIEQMKTWGAQLHYSDADTHDQSMSFIQVMRHFTSFVYGGHLVKEDPDLETLLAHSSPIYRLEFAMVGRLFAQDPNLYADIIMDNSDNLALLKRFNRRFADAIKLFEDHDKEQFVAQFSEISEWFGDYANTCLIDSKQLLLKADDDRMLRKK</sequence>
<dbReference type="InterPro" id="IPR008927">
    <property type="entry name" value="6-PGluconate_DH-like_C_sf"/>
</dbReference>
<name>A0AA41X339_9ALTE</name>
<keyword evidence="2" id="KW-0057">Aromatic amino acid biosynthesis</keyword>
<dbReference type="SUPFAM" id="SSF48600">
    <property type="entry name" value="Chorismate mutase II"/>
    <property type="match status" value="1"/>
</dbReference>
<dbReference type="SMART" id="SM00830">
    <property type="entry name" value="CM_2"/>
    <property type="match status" value="1"/>
</dbReference>
<dbReference type="Proteomes" id="UP001165413">
    <property type="component" value="Unassembled WGS sequence"/>
</dbReference>
<gene>
    <name evidence="5" type="primary">tyrA</name>
    <name evidence="5" type="ORF">NLF92_06655</name>
</gene>
<dbReference type="InterPro" id="IPR046825">
    <property type="entry name" value="PDH_C"/>
</dbReference>
<evidence type="ECO:0000256" key="1">
    <source>
        <dbReference type="ARBA" id="ARBA00023002"/>
    </source>
</evidence>
<evidence type="ECO:0000259" key="3">
    <source>
        <dbReference type="PROSITE" id="PS51168"/>
    </source>
</evidence>
<feature type="domain" description="Chorismate mutase" evidence="3">
    <location>
        <begin position="2"/>
        <end position="93"/>
    </location>
</feature>
<comment type="subcellular location">
    <subcellularLocation>
        <location evidence="2">Cytoplasm</location>
    </subcellularLocation>
</comment>
<dbReference type="GO" id="GO:0046417">
    <property type="term" value="P:chorismate metabolic process"/>
    <property type="evidence" value="ECO:0007669"/>
    <property type="project" value="InterPro"/>
</dbReference>
<dbReference type="PROSITE" id="PS51176">
    <property type="entry name" value="PDH_ADH"/>
    <property type="match status" value="1"/>
</dbReference>
<accession>A0AA41X339</accession>
<evidence type="ECO:0000313" key="5">
    <source>
        <dbReference type="EMBL" id="MCP3428623.1"/>
    </source>
</evidence>
<dbReference type="GO" id="GO:0004665">
    <property type="term" value="F:prephenate dehydrogenase (NADP+) activity"/>
    <property type="evidence" value="ECO:0007669"/>
    <property type="project" value="InterPro"/>
</dbReference>
<dbReference type="NCBIfam" id="TIGR01799">
    <property type="entry name" value="CM_T"/>
    <property type="match status" value="1"/>
</dbReference>
<keyword evidence="2" id="KW-0028">Amino-acid biosynthesis</keyword>
<dbReference type="GO" id="GO:0005737">
    <property type="term" value="C:cytoplasm"/>
    <property type="evidence" value="ECO:0007669"/>
    <property type="project" value="UniProtKB-SubCell"/>
</dbReference>
<dbReference type="Pfam" id="PF20463">
    <property type="entry name" value="PDH_C"/>
    <property type="match status" value="1"/>
</dbReference>
<reference evidence="5" key="1">
    <citation type="submission" date="2022-07" db="EMBL/GenBank/DDBJ databases">
        <title>Characterization of the Novel Bacterium Alteromonas immobilis LMIT006 and Alteromonas gregis LMIT007.</title>
        <authorList>
            <person name="Lin X."/>
        </authorList>
    </citation>
    <scope>NUCLEOTIDE SEQUENCE</scope>
    <source>
        <strain evidence="5">LMIT007</strain>
    </source>
</reference>
<keyword evidence="2" id="KW-0827">Tyrosine biosynthesis</keyword>
<dbReference type="GO" id="GO:0006571">
    <property type="term" value="P:tyrosine biosynthetic process"/>
    <property type="evidence" value="ECO:0007669"/>
    <property type="project" value="UniProtKB-KW"/>
</dbReference>
<dbReference type="PIRSF" id="PIRSF001499">
    <property type="entry name" value="Chor_mut_pdh_Tpr"/>
    <property type="match status" value="1"/>
</dbReference>
<dbReference type="InterPro" id="IPR046826">
    <property type="entry name" value="PDH_N"/>
</dbReference>
<dbReference type="PROSITE" id="PS51168">
    <property type="entry name" value="CHORISMATE_MUT_2"/>
    <property type="match status" value="1"/>
</dbReference>
<dbReference type="GO" id="GO:0070403">
    <property type="term" value="F:NAD+ binding"/>
    <property type="evidence" value="ECO:0007669"/>
    <property type="project" value="InterPro"/>
</dbReference>
<dbReference type="Pfam" id="PF01817">
    <property type="entry name" value="CM_2"/>
    <property type="match status" value="1"/>
</dbReference>
<comment type="pathway">
    <text evidence="2">Metabolic intermediate biosynthesis; prephenate biosynthesis; prephenate from chorismate: step 1/1.</text>
</comment>
<keyword evidence="6" id="KW-1185">Reference proteome</keyword>
<dbReference type="NCBIfam" id="NF008400">
    <property type="entry name" value="PRK11199.1"/>
    <property type="match status" value="1"/>
</dbReference>
<dbReference type="InterPro" id="IPR036291">
    <property type="entry name" value="NAD(P)-bd_dom_sf"/>
</dbReference>
<dbReference type="Pfam" id="PF02153">
    <property type="entry name" value="PDH_N"/>
    <property type="match status" value="1"/>
</dbReference>
<dbReference type="InterPro" id="IPR002701">
    <property type="entry name" value="CM_II_prokaryot"/>
</dbReference>
<dbReference type="InterPro" id="IPR011277">
    <property type="entry name" value="CM_T"/>
</dbReference>
<protein>
    <recommendedName>
        <fullName evidence="2">T-protein</fullName>
    </recommendedName>
</protein>
<dbReference type="EMBL" id="JANATA010000009">
    <property type="protein sequence ID" value="MCP3428623.1"/>
    <property type="molecule type" value="Genomic_DNA"/>
</dbReference>
<evidence type="ECO:0000256" key="2">
    <source>
        <dbReference type="PIRNR" id="PIRNR001499"/>
    </source>
</evidence>
<dbReference type="InterPro" id="IPR036979">
    <property type="entry name" value="CM_dom_sf"/>
</dbReference>
<dbReference type="InterPro" id="IPR036263">
    <property type="entry name" value="Chorismate_II_sf"/>
</dbReference>
<dbReference type="GO" id="GO:0004106">
    <property type="term" value="F:chorismate mutase activity"/>
    <property type="evidence" value="ECO:0007669"/>
    <property type="project" value="InterPro"/>
</dbReference>
<dbReference type="GO" id="GO:0008977">
    <property type="term" value="F:prephenate dehydrogenase (NAD+) activity"/>
    <property type="evidence" value="ECO:0007669"/>
    <property type="project" value="InterPro"/>
</dbReference>
<comment type="pathway">
    <text evidence="2">Amino-acid biosynthesis; L-tyrosine biosynthesis; (4-hydroxyphenyl)pyruvate from prephenate (NAD(+) route): step 1/1.</text>
</comment>
<keyword evidence="1 2" id="KW-0560">Oxidoreductase</keyword>
<dbReference type="InterPro" id="IPR003099">
    <property type="entry name" value="Prephen_DH"/>
</dbReference>
<dbReference type="PANTHER" id="PTHR21363">
    <property type="entry name" value="PREPHENATE DEHYDROGENASE"/>
    <property type="match status" value="1"/>
</dbReference>
<feature type="domain" description="Prephenate/arogenate dehydrogenase" evidence="4">
    <location>
        <begin position="101"/>
        <end position="363"/>
    </location>
</feature>
<keyword evidence="2" id="KW-0963">Cytoplasm</keyword>
<keyword evidence="2" id="KW-0520">NAD</keyword>
<dbReference type="InterPro" id="IPR050812">
    <property type="entry name" value="Preph/Arog_dehydrog"/>
</dbReference>
<dbReference type="Gene3D" id="1.20.59.10">
    <property type="entry name" value="Chorismate mutase"/>
    <property type="match status" value="1"/>
</dbReference>